<protein>
    <submittedName>
        <fullName evidence="1">Uncharacterized protein</fullName>
    </submittedName>
</protein>
<name>A0A6J5LHJ1_9CAUD</name>
<accession>A0A6J5LHJ1</accession>
<gene>
    <name evidence="1" type="ORF">UFOVP257_383</name>
</gene>
<reference evidence="1" key="1">
    <citation type="submission" date="2020-04" db="EMBL/GenBank/DDBJ databases">
        <authorList>
            <person name="Chiriac C."/>
            <person name="Salcher M."/>
            <person name="Ghai R."/>
            <person name="Kavagutti S V."/>
        </authorList>
    </citation>
    <scope>NUCLEOTIDE SEQUENCE</scope>
</reference>
<organism evidence="1">
    <name type="scientific">uncultured Caudovirales phage</name>
    <dbReference type="NCBI Taxonomy" id="2100421"/>
    <lineage>
        <taxon>Viruses</taxon>
        <taxon>Duplodnaviria</taxon>
        <taxon>Heunggongvirae</taxon>
        <taxon>Uroviricota</taxon>
        <taxon>Caudoviricetes</taxon>
        <taxon>Peduoviridae</taxon>
        <taxon>Maltschvirus</taxon>
        <taxon>Maltschvirus maltsch</taxon>
    </lineage>
</organism>
<sequence length="95" mass="10817">MSRPKPTVLLEHVNKTNFKSDQVLSSEGIWAVFYDNKPINLKSQNMLIAYPGPKYKKVSFSNSGHAINLAKKLNTLFKTDKFTVVLMKQGEQIYP</sequence>
<proteinExistence type="predicted"/>
<evidence type="ECO:0000313" key="1">
    <source>
        <dbReference type="EMBL" id="CAB4133661.1"/>
    </source>
</evidence>
<dbReference type="EMBL" id="LR796274">
    <property type="protein sequence ID" value="CAB4133661.1"/>
    <property type="molecule type" value="Genomic_DNA"/>
</dbReference>